<dbReference type="Proteomes" id="UP001256646">
    <property type="component" value="Unassembled WGS sequence"/>
</dbReference>
<evidence type="ECO:0000256" key="7">
    <source>
        <dbReference type="ARBA" id="ARBA00049663"/>
    </source>
</evidence>
<dbReference type="InterPro" id="IPR003474">
    <property type="entry name" value="Glcn_transporter"/>
</dbReference>
<feature type="transmembrane region" description="Helical" evidence="8">
    <location>
        <begin position="416"/>
        <end position="437"/>
    </location>
</feature>
<dbReference type="PANTHER" id="PTHR30354:SF22">
    <property type="entry name" value="HIGH-AFFINITY GLUCONATE TRANSPORTER"/>
    <property type="match status" value="1"/>
</dbReference>
<dbReference type="RefSeq" id="WP_252212819.1">
    <property type="nucleotide sequence ID" value="NZ_JAVJAN010000034.1"/>
</dbReference>
<comment type="caution">
    <text evidence="9">The sequence shown here is derived from an EMBL/GenBank/DDBJ whole genome shotgun (WGS) entry which is preliminary data.</text>
</comment>
<keyword evidence="4 8" id="KW-0812">Transmembrane</keyword>
<feature type="transmembrane region" description="Helical" evidence="8">
    <location>
        <begin position="136"/>
        <end position="154"/>
    </location>
</feature>
<feature type="transmembrane region" description="Helical" evidence="8">
    <location>
        <begin position="338"/>
        <end position="369"/>
    </location>
</feature>
<dbReference type="NCBIfam" id="NF011560">
    <property type="entry name" value="PRK14984.1"/>
    <property type="match status" value="1"/>
</dbReference>
<feature type="transmembrane region" description="Helical" evidence="8">
    <location>
        <begin position="97"/>
        <end position="130"/>
    </location>
</feature>
<sequence length="438" mass="45781">MPLLIVAIGVALLLLLMIGFKLNGFISLILVSLTVGIMEGMPIVNVVSSIKSGVGGTLGSLALIIGFGAMLGKLMADSGGAQRIAITLIKKFGKEKIQWAVVITGFVVGFALFYEIGFVLLIPLVFTIAAEAEIPLLYIGVPMAAALSVTHGFLPPHPGPTAIAGVYNADIGKTLLYGAILGIPTVILSGPVFTKFLKGMEHPIPKGLYNPKIFTEKEMPSFGISVFTALIPVILMAVQAISKMTLSGDSQIVKITGFFGDPVIALLISVIVAIFTFGLNRGKKMPEVMQTVSESINTVAMIILIIGGGGALKQVLVDSGVDKYIASIMQGSSISPLLLAWLIAAILRVALGSATVAAMTAAGIVAPLISATGVSPELMVIATGAGSLIFSHVNDPGFWIFKEYFNLSITETLKSWSVMETIISVCGLVGVLILNVII</sequence>
<dbReference type="Pfam" id="PF02447">
    <property type="entry name" value="GntP_permease"/>
    <property type="match status" value="1"/>
</dbReference>
<keyword evidence="3" id="KW-1003">Cell membrane</keyword>
<feature type="transmembrane region" description="Helical" evidence="8">
    <location>
        <begin position="299"/>
        <end position="317"/>
    </location>
</feature>
<gene>
    <name evidence="9" type="primary">gntT</name>
    <name evidence="9" type="ORF">RGC78_12500</name>
</gene>
<reference evidence="9 10" key="1">
    <citation type="submission" date="2023-09" db="EMBL/GenBank/DDBJ databases">
        <authorList>
            <person name="Zhai L."/>
        </authorList>
    </citation>
    <scope>NUCLEOTIDE SEQUENCE [LARGE SCALE GENOMIC DNA]</scope>
    <source>
        <strain evidence="9 10">5 N-1</strain>
    </source>
</reference>
<evidence type="ECO:0000313" key="10">
    <source>
        <dbReference type="Proteomes" id="UP001256646"/>
    </source>
</evidence>
<evidence type="ECO:0000256" key="1">
    <source>
        <dbReference type="ARBA" id="ARBA00004651"/>
    </source>
</evidence>
<dbReference type="NCBIfam" id="TIGR00791">
    <property type="entry name" value="gntP"/>
    <property type="match status" value="1"/>
</dbReference>
<evidence type="ECO:0000256" key="2">
    <source>
        <dbReference type="ARBA" id="ARBA00022448"/>
    </source>
</evidence>
<evidence type="ECO:0000256" key="3">
    <source>
        <dbReference type="ARBA" id="ARBA00022475"/>
    </source>
</evidence>
<accession>A0ABU1EIS2</accession>
<proteinExistence type="inferred from homology"/>
<keyword evidence="2" id="KW-0813">Transport</keyword>
<evidence type="ECO:0000256" key="4">
    <source>
        <dbReference type="ARBA" id="ARBA00022692"/>
    </source>
</evidence>
<evidence type="ECO:0000256" key="6">
    <source>
        <dbReference type="ARBA" id="ARBA00023136"/>
    </source>
</evidence>
<evidence type="ECO:0000256" key="8">
    <source>
        <dbReference type="SAM" id="Phobius"/>
    </source>
</evidence>
<comment type="subcellular location">
    <subcellularLocation>
        <location evidence="1">Cell membrane</location>
        <topology evidence="1">Multi-pass membrane protein</topology>
    </subcellularLocation>
</comment>
<evidence type="ECO:0000256" key="5">
    <source>
        <dbReference type="ARBA" id="ARBA00022989"/>
    </source>
</evidence>
<feature type="transmembrane region" description="Helical" evidence="8">
    <location>
        <begin position="219"/>
        <end position="238"/>
    </location>
</feature>
<name>A0ABU1EIS2_9CLOT</name>
<feature type="transmembrane region" description="Helical" evidence="8">
    <location>
        <begin position="258"/>
        <end position="279"/>
    </location>
</feature>
<feature type="transmembrane region" description="Helical" evidence="8">
    <location>
        <begin position="58"/>
        <end position="76"/>
    </location>
</feature>
<dbReference type="PIRSF" id="PIRSF002746">
    <property type="entry name" value="Gluconate_transporter"/>
    <property type="match status" value="1"/>
</dbReference>
<comment type="similarity">
    <text evidence="7">Belongs to the GntP permease family.</text>
</comment>
<keyword evidence="6 8" id="KW-0472">Membrane</keyword>
<evidence type="ECO:0000313" key="9">
    <source>
        <dbReference type="EMBL" id="MDR5588288.1"/>
    </source>
</evidence>
<dbReference type="EMBL" id="JAVJAN010000034">
    <property type="protein sequence ID" value="MDR5588288.1"/>
    <property type="molecule type" value="Genomic_DNA"/>
</dbReference>
<dbReference type="PANTHER" id="PTHR30354">
    <property type="entry name" value="GNT FAMILY GLUCONATE TRANSPORTER"/>
    <property type="match status" value="1"/>
</dbReference>
<keyword evidence="5 8" id="KW-1133">Transmembrane helix</keyword>
<protein>
    <submittedName>
        <fullName evidence="9">Gluconate transporter</fullName>
    </submittedName>
</protein>
<organism evidence="9 10">
    <name type="scientific">Clostridium aquiflavi</name>
    <dbReference type="NCBI Taxonomy" id="3073603"/>
    <lineage>
        <taxon>Bacteria</taxon>
        <taxon>Bacillati</taxon>
        <taxon>Bacillota</taxon>
        <taxon>Clostridia</taxon>
        <taxon>Eubacteriales</taxon>
        <taxon>Clostridiaceae</taxon>
        <taxon>Clostridium</taxon>
    </lineage>
</organism>
<feature type="transmembrane region" description="Helical" evidence="8">
    <location>
        <begin position="175"/>
        <end position="193"/>
    </location>
</feature>
<keyword evidence="10" id="KW-1185">Reference proteome</keyword>